<keyword evidence="3" id="KW-1185">Reference proteome</keyword>
<organism evidence="2 3">
    <name type="scientific">Kaistia defluvii</name>
    <dbReference type="NCBI Taxonomy" id="410841"/>
    <lineage>
        <taxon>Bacteria</taxon>
        <taxon>Pseudomonadati</taxon>
        <taxon>Pseudomonadota</taxon>
        <taxon>Alphaproteobacteria</taxon>
        <taxon>Hyphomicrobiales</taxon>
        <taxon>Kaistiaceae</taxon>
        <taxon>Kaistia</taxon>
    </lineage>
</organism>
<reference evidence="2 3" key="1">
    <citation type="submission" date="2024-06" db="EMBL/GenBank/DDBJ databases">
        <title>Sorghum-associated microbial communities from plants grown in Nebraska, USA.</title>
        <authorList>
            <person name="Schachtman D."/>
        </authorList>
    </citation>
    <scope>NUCLEOTIDE SEQUENCE [LARGE SCALE GENOMIC DNA]</scope>
    <source>
        <strain evidence="2 3">3207</strain>
    </source>
</reference>
<feature type="signal peptide" evidence="1">
    <location>
        <begin position="1"/>
        <end position="22"/>
    </location>
</feature>
<evidence type="ECO:0000256" key="1">
    <source>
        <dbReference type="SAM" id="SignalP"/>
    </source>
</evidence>
<evidence type="ECO:0000313" key="3">
    <source>
        <dbReference type="Proteomes" id="UP001549321"/>
    </source>
</evidence>
<comment type="caution">
    <text evidence="2">The sequence shown here is derived from an EMBL/GenBank/DDBJ whole genome shotgun (WGS) entry which is preliminary data.</text>
</comment>
<dbReference type="EMBL" id="JBEPSM010000002">
    <property type="protein sequence ID" value="MET4634898.1"/>
    <property type="molecule type" value="Genomic_DNA"/>
</dbReference>
<dbReference type="RefSeq" id="WP_354551986.1">
    <property type="nucleotide sequence ID" value="NZ_JBEPSM010000002.1"/>
</dbReference>
<evidence type="ECO:0000313" key="2">
    <source>
        <dbReference type="EMBL" id="MET4634898.1"/>
    </source>
</evidence>
<dbReference type="Proteomes" id="UP001549321">
    <property type="component" value="Unassembled WGS sequence"/>
</dbReference>
<keyword evidence="1" id="KW-0732">Signal</keyword>
<evidence type="ECO:0008006" key="4">
    <source>
        <dbReference type="Google" id="ProtNLM"/>
    </source>
</evidence>
<proteinExistence type="predicted"/>
<feature type="chain" id="PRO_5046554107" description="Lipoprotein" evidence="1">
    <location>
        <begin position="23"/>
        <end position="156"/>
    </location>
</feature>
<sequence length="156" mass="17242">MKSATLLTAAGIVLAGCVSSNALNVIYKEGSSRSQRVSAVDACRIEGLRKIPQALTTEYSPEYSKPGAEQCRTTGTTTKCRRVGTVSVPGKVPPYDKNQKMRERFMTRCLTAKGFGFIEVPQCVMAKDKKAVRKFVDRQPPRSQIACWPADYPLHR</sequence>
<name>A0ABV2R187_9HYPH</name>
<protein>
    <recommendedName>
        <fullName evidence="4">Lipoprotein</fullName>
    </recommendedName>
</protein>
<accession>A0ABV2R187</accession>
<gene>
    <name evidence="2" type="ORF">ABIE08_002844</name>
</gene>
<dbReference type="PROSITE" id="PS51257">
    <property type="entry name" value="PROKAR_LIPOPROTEIN"/>
    <property type="match status" value="1"/>
</dbReference>